<dbReference type="Proteomes" id="UP001595847">
    <property type="component" value="Unassembled WGS sequence"/>
</dbReference>
<gene>
    <name evidence="2" type="ORF">ACFOVU_18975</name>
</gene>
<evidence type="ECO:0000313" key="2">
    <source>
        <dbReference type="EMBL" id="MFC3998022.1"/>
    </source>
</evidence>
<feature type="chain" id="PRO_5047145803" description="ATP-binding protein" evidence="1">
    <location>
        <begin position="32"/>
        <end position="300"/>
    </location>
</feature>
<name>A0ABV8FSP2_9ACTN</name>
<organism evidence="2 3">
    <name type="scientific">Nocardiopsis sediminis</name>
    <dbReference type="NCBI Taxonomy" id="1778267"/>
    <lineage>
        <taxon>Bacteria</taxon>
        <taxon>Bacillati</taxon>
        <taxon>Actinomycetota</taxon>
        <taxon>Actinomycetes</taxon>
        <taxon>Streptosporangiales</taxon>
        <taxon>Nocardiopsidaceae</taxon>
        <taxon>Nocardiopsis</taxon>
    </lineage>
</organism>
<reference evidence="3" key="1">
    <citation type="journal article" date="2019" name="Int. J. Syst. Evol. Microbiol.">
        <title>The Global Catalogue of Microorganisms (GCM) 10K type strain sequencing project: providing services to taxonomists for standard genome sequencing and annotation.</title>
        <authorList>
            <consortium name="The Broad Institute Genomics Platform"/>
            <consortium name="The Broad Institute Genome Sequencing Center for Infectious Disease"/>
            <person name="Wu L."/>
            <person name="Ma J."/>
        </authorList>
    </citation>
    <scope>NUCLEOTIDE SEQUENCE [LARGE SCALE GENOMIC DNA]</scope>
    <source>
        <strain evidence="3">TBRC 1826</strain>
    </source>
</reference>
<evidence type="ECO:0008006" key="4">
    <source>
        <dbReference type="Google" id="ProtNLM"/>
    </source>
</evidence>
<feature type="signal peptide" evidence="1">
    <location>
        <begin position="1"/>
        <end position="31"/>
    </location>
</feature>
<keyword evidence="1" id="KW-0732">Signal</keyword>
<evidence type="ECO:0000313" key="3">
    <source>
        <dbReference type="Proteomes" id="UP001595847"/>
    </source>
</evidence>
<dbReference type="EMBL" id="JBHSBH010000012">
    <property type="protein sequence ID" value="MFC3998022.1"/>
    <property type="molecule type" value="Genomic_DNA"/>
</dbReference>
<sequence length="300" mass="29514">MFQFVRTTTKAVLVAAGTAGFVALGAGIAGADALGVSDTLAPQASVPTAQGLPNVVGGVQSLVQGVDTPDLGTTLPAPATRNVTAPGGDISGVSPFLQERIDGTQGVVDGARSELGLSDVEHQTAQGELTGLLPEAPGTGVVPVTEGLPAVPDTATLPLANELPTSSLANAPEATRIALPRLAGEAEGAVDKVTGELTTGLADGVSEGVSSHLEEHQPENRITVHGLDTTELPVVGDAPQVDEGVGTVAQALPAAETGLTDGLSSIDAEAAASDVVQGAVDSTGVTGVRDLANGIGTPAL</sequence>
<evidence type="ECO:0000256" key="1">
    <source>
        <dbReference type="SAM" id="SignalP"/>
    </source>
</evidence>
<comment type="caution">
    <text evidence="2">The sequence shown here is derived from an EMBL/GenBank/DDBJ whole genome shotgun (WGS) entry which is preliminary data.</text>
</comment>
<accession>A0ABV8FSP2</accession>
<keyword evidence="3" id="KW-1185">Reference proteome</keyword>
<protein>
    <recommendedName>
        <fullName evidence="4">ATP-binding protein</fullName>
    </recommendedName>
</protein>
<dbReference type="RefSeq" id="WP_378535488.1">
    <property type="nucleotide sequence ID" value="NZ_JBHSBH010000012.1"/>
</dbReference>
<proteinExistence type="predicted"/>